<evidence type="ECO:0008006" key="3">
    <source>
        <dbReference type="Google" id="ProtNLM"/>
    </source>
</evidence>
<dbReference type="EMBL" id="SJPN01000002">
    <property type="protein sequence ID" value="TWU05957.1"/>
    <property type="molecule type" value="Genomic_DNA"/>
</dbReference>
<accession>A0A5C6B289</accession>
<evidence type="ECO:0000313" key="2">
    <source>
        <dbReference type="Proteomes" id="UP000320176"/>
    </source>
</evidence>
<evidence type="ECO:0000313" key="1">
    <source>
        <dbReference type="EMBL" id="TWU05957.1"/>
    </source>
</evidence>
<dbReference type="RefSeq" id="WP_146519122.1">
    <property type="nucleotide sequence ID" value="NZ_CP151726.1"/>
</dbReference>
<reference evidence="1 2" key="1">
    <citation type="submission" date="2019-02" db="EMBL/GenBank/DDBJ databases">
        <title>Deep-cultivation of Planctomycetes and their phenomic and genomic characterization uncovers novel biology.</title>
        <authorList>
            <person name="Wiegand S."/>
            <person name="Jogler M."/>
            <person name="Boedeker C."/>
            <person name="Pinto D."/>
            <person name="Vollmers J."/>
            <person name="Rivas-Marin E."/>
            <person name="Kohn T."/>
            <person name="Peeters S.H."/>
            <person name="Heuer A."/>
            <person name="Rast P."/>
            <person name="Oberbeckmann S."/>
            <person name="Bunk B."/>
            <person name="Jeske O."/>
            <person name="Meyerdierks A."/>
            <person name="Storesund J.E."/>
            <person name="Kallscheuer N."/>
            <person name="Luecker S."/>
            <person name="Lage O.M."/>
            <person name="Pohl T."/>
            <person name="Merkel B.J."/>
            <person name="Hornburger P."/>
            <person name="Mueller R.-W."/>
            <person name="Bruemmer F."/>
            <person name="Labrenz M."/>
            <person name="Spormann A.M."/>
            <person name="Op Den Camp H."/>
            <person name="Overmann J."/>
            <person name="Amann R."/>
            <person name="Jetten M.S.M."/>
            <person name="Mascher T."/>
            <person name="Medema M.H."/>
            <person name="Devos D.P."/>
            <person name="Kaster A.-K."/>
            <person name="Ovreas L."/>
            <person name="Rohde M."/>
            <person name="Galperin M.Y."/>
            <person name="Jogler C."/>
        </authorList>
    </citation>
    <scope>NUCLEOTIDE SEQUENCE [LARGE SCALE GENOMIC DNA]</scope>
    <source>
        <strain evidence="1 2">Pla52n</strain>
    </source>
</reference>
<organism evidence="1 2">
    <name type="scientific">Stieleria varia</name>
    <dbReference type="NCBI Taxonomy" id="2528005"/>
    <lineage>
        <taxon>Bacteria</taxon>
        <taxon>Pseudomonadati</taxon>
        <taxon>Planctomycetota</taxon>
        <taxon>Planctomycetia</taxon>
        <taxon>Pirellulales</taxon>
        <taxon>Pirellulaceae</taxon>
        <taxon>Stieleria</taxon>
    </lineage>
</organism>
<proteinExistence type="predicted"/>
<dbReference type="InterPro" id="IPR027417">
    <property type="entry name" value="P-loop_NTPase"/>
</dbReference>
<dbReference type="SUPFAM" id="SSF52540">
    <property type="entry name" value="P-loop containing nucleoside triphosphate hydrolases"/>
    <property type="match status" value="1"/>
</dbReference>
<keyword evidence="2" id="KW-1185">Reference proteome</keyword>
<dbReference type="Proteomes" id="UP000320176">
    <property type="component" value="Unassembled WGS sequence"/>
</dbReference>
<dbReference type="Gene3D" id="3.40.50.300">
    <property type="entry name" value="P-loop containing nucleotide triphosphate hydrolases"/>
    <property type="match status" value="1"/>
</dbReference>
<name>A0A5C6B289_9BACT</name>
<gene>
    <name evidence="1" type="ORF">Pla52n_16730</name>
</gene>
<protein>
    <recommendedName>
        <fullName evidence="3">Sulfotransferase domain protein</fullName>
    </recommendedName>
</protein>
<sequence>MMTQILSAWKQFPRQHAQLRGFPSGPPIFIGGTHRSGTTWFASMMAEPGLWYIHEPFNPNKNIWSQGFTYASPSCKRSDIDSYVAAILDGRFRITSITPNTHHRLMPLRLFRPPIRRTMIKDPLACLLTGYLAEHFDFQTLALFRHPAGFVSSILRLGWPIGDLIKDFLSRQDLIEDHLHPHVDLMETHQNGNDAAAATVLHGVLNLVQWNQLQQNPRIVHYLFEELCEHPIESFQTIFHEVGLPYTEETRERHTRLCMNGSIDPGDYHTHAVNRNSAAMADSWKRQLSGEQILQVQRVWDRFDVPLYREPHWWSTMPSTERV</sequence>
<dbReference type="OrthoDB" id="9777890at2"/>
<dbReference type="AlphaFoldDB" id="A0A5C6B289"/>
<comment type="caution">
    <text evidence="1">The sequence shown here is derived from an EMBL/GenBank/DDBJ whole genome shotgun (WGS) entry which is preliminary data.</text>
</comment>